<evidence type="ECO:0000313" key="3">
    <source>
        <dbReference type="Proteomes" id="UP001143463"/>
    </source>
</evidence>
<reference evidence="2" key="1">
    <citation type="journal article" date="2014" name="Int. J. Syst. Evol. Microbiol.">
        <title>Complete genome sequence of Corynebacterium casei LMG S-19264T (=DSM 44701T), isolated from a smear-ripened cheese.</title>
        <authorList>
            <consortium name="US DOE Joint Genome Institute (JGI-PGF)"/>
            <person name="Walter F."/>
            <person name="Albersmeier A."/>
            <person name="Kalinowski J."/>
            <person name="Ruckert C."/>
        </authorList>
    </citation>
    <scope>NUCLEOTIDE SEQUENCE</scope>
    <source>
        <strain evidence="2">VKM Ac-1069</strain>
    </source>
</reference>
<comment type="caution">
    <text evidence="2">The sequence shown here is derived from an EMBL/GenBank/DDBJ whole genome shotgun (WGS) entry which is preliminary data.</text>
</comment>
<feature type="domain" description="FAD-binding" evidence="1">
    <location>
        <begin position="51"/>
        <end position="366"/>
    </location>
</feature>
<accession>A0A9W6L212</accession>
<evidence type="ECO:0000259" key="1">
    <source>
        <dbReference type="Pfam" id="PF01494"/>
    </source>
</evidence>
<dbReference type="GO" id="GO:0071949">
    <property type="term" value="F:FAD binding"/>
    <property type="evidence" value="ECO:0007669"/>
    <property type="project" value="InterPro"/>
</dbReference>
<dbReference type="AlphaFoldDB" id="A0A9W6L212"/>
<dbReference type="SUPFAM" id="SSF51905">
    <property type="entry name" value="FAD/NAD(P)-binding domain"/>
    <property type="match status" value="1"/>
</dbReference>
<dbReference type="PANTHER" id="PTHR46865:SF2">
    <property type="entry name" value="MONOOXYGENASE"/>
    <property type="match status" value="1"/>
</dbReference>
<dbReference type="InterPro" id="IPR002938">
    <property type="entry name" value="FAD-bd"/>
</dbReference>
<dbReference type="PANTHER" id="PTHR46865">
    <property type="entry name" value="OXIDOREDUCTASE-RELATED"/>
    <property type="match status" value="1"/>
</dbReference>
<reference evidence="2" key="2">
    <citation type="submission" date="2023-01" db="EMBL/GenBank/DDBJ databases">
        <authorList>
            <person name="Sun Q."/>
            <person name="Evtushenko L."/>
        </authorList>
    </citation>
    <scope>NUCLEOTIDE SEQUENCE</scope>
    <source>
        <strain evidence="2">VKM Ac-1069</strain>
    </source>
</reference>
<dbReference type="Gene3D" id="3.30.9.10">
    <property type="entry name" value="D-Amino Acid Oxidase, subunit A, domain 2"/>
    <property type="match status" value="1"/>
</dbReference>
<proteinExistence type="predicted"/>
<dbReference type="PRINTS" id="PR00420">
    <property type="entry name" value="RNGMNOXGNASE"/>
</dbReference>
<dbReference type="InterPro" id="IPR051704">
    <property type="entry name" value="FAD_aromatic-hydroxylase"/>
</dbReference>
<name>A0A9W6L212_9PSEU</name>
<sequence length="451" mass="47882">MAGIPPEYGRDTVAPTVLAGGQPATGSWTSAAAVLAPYPDWSRVCLGVWVVRVLVSGASVAGPVLAYWLHRYGFEVTVVEQAPALRHAGGHAVDLFRPALEIIDRMGLAEQVAAAATGTDRITLYREGVATPVHIDLTRLLAAVSDRHVEIMRDDLSTILHSSTAATVEYLFGDSITAIGQGGEVSFARARPRVFDVVIGADGLHSNVRRLVFGPETRFATHLGAYVAVASVPNDLGLRGEMIVDAGVGRMAGLYGARRTGDGRAVFLFRTEAPLAYHHRDVPRQKQLLRAAFAGAGARVEALLAELNTTPAFYFDSITQLHLDTWSRGRVSLVGDAGYCPGPAVGGSTSLAVVGAYVLAGELAEAGGDPARAFPAYEAAIGDYVRGSRAFARATAKSIVPVNRLVLWAIANGARLASHTPPALARALGRLNRRGLRLHDSIAVRDYQRRS</sequence>
<protein>
    <submittedName>
        <fullName evidence="2">FAD-dependent oxidoreductase</fullName>
    </submittedName>
</protein>
<dbReference type="Gene3D" id="3.50.50.60">
    <property type="entry name" value="FAD/NAD(P)-binding domain"/>
    <property type="match status" value="1"/>
</dbReference>
<gene>
    <name evidence="2" type="ORF">GCM10017577_26080</name>
</gene>
<dbReference type="InterPro" id="IPR036188">
    <property type="entry name" value="FAD/NAD-bd_sf"/>
</dbReference>
<evidence type="ECO:0000313" key="2">
    <source>
        <dbReference type="EMBL" id="GLL11467.1"/>
    </source>
</evidence>
<dbReference type="Pfam" id="PF01494">
    <property type="entry name" value="FAD_binding_3"/>
    <property type="match status" value="1"/>
</dbReference>
<dbReference type="Proteomes" id="UP001143463">
    <property type="component" value="Unassembled WGS sequence"/>
</dbReference>
<keyword evidence="3" id="KW-1185">Reference proteome</keyword>
<dbReference type="EMBL" id="BSFQ01000009">
    <property type="protein sequence ID" value="GLL11467.1"/>
    <property type="molecule type" value="Genomic_DNA"/>
</dbReference>
<organism evidence="2 3">
    <name type="scientific">Pseudonocardia halophobica</name>
    <dbReference type="NCBI Taxonomy" id="29401"/>
    <lineage>
        <taxon>Bacteria</taxon>
        <taxon>Bacillati</taxon>
        <taxon>Actinomycetota</taxon>
        <taxon>Actinomycetes</taxon>
        <taxon>Pseudonocardiales</taxon>
        <taxon>Pseudonocardiaceae</taxon>
        <taxon>Pseudonocardia</taxon>
    </lineage>
</organism>